<accession>A0A0E9QRP9</accession>
<sequence>MEKTNCCTTNTSSLLSTLAVHTRCTLRHANIHANTCRVNNIQIIMQSADHTQTLKTRAHMHTYIHKHAHAHTQPKTLTDGQMNLKIFRLFAIYCLLIFNFSVIFPMYVILTSHKVICSALVKQVIYTS</sequence>
<proteinExistence type="predicted"/>
<reference evidence="2" key="1">
    <citation type="submission" date="2014-11" db="EMBL/GenBank/DDBJ databases">
        <authorList>
            <person name="Amaro Gonzalez C."/>
        </authorList>
    </citation>
    <scope>NUCLEOTIDE SEQUENCE</scope>
</reference>
<reference evidence="2" key="2">
    <citation type="journal article" date="2015" name="Fish Shellfish Immunol.">
        <title>Early steps in the European eel (Anguilla anguilla)-Vibrio vulnificus interaction in the gills: Role of the RtxA13 toxin.</title>
        <authorList>
            <person name="Callol A."/>
            <person name="Pajuelo D."/>
            <person name="Ebbesson L."/>
            <person name="Teles M."/>
            <person name="MacKenzie S."/>
            <person name="Amaro C."/>
        </authorList>
    </citation>
    <scope>NUCLEOTIDE SEQUENCE</scope>
</reference>
<dbReference type="EMBL" id="GBXM01089063">
    <property type="protein sequence ID" value="JAH19514.1"/>
    <property type="molecule type" value="Transcribed_RNA"/>
</dbReference>
<evidence type="ECO:0000313" key="2">
    <source>
        <dbReference type="EMBL" id="JAH19514.1"/>
    </source>
</evidence>
<dbReference type="AlphaFoldDB" id="A0A0E9QRP9"/>
<keyword evidence="1" id="KW-0812">Transmembrane</keyword>
<organism evidence="2">
    <name type="scientific">Anguilla anguilla</name>
    <name type="common">European freshwater eel</name>
    <name type="synonym">Muraena anguilla</name>
    <dbReference type="NCBI Taxonomy" id="7936"/>
    <lineage>
        <taxon>Eukaryota</taxon>
        <taxon>Metazoa</taxon>
        <taxon>Chordata</taxon>
        <taxon>Craniata</taxon>
        <taxon>Vertebrata</taxon>
        <taxon>Euteleostomi</taxon>
        <taxon>Actinopterygii</taxon>
        <taxon>Neopterygii</taxon>
        <taxon>Teleostei</taxon>
        <taxon>Anguilliformes</taxon>
        <taxon>Anguillidae</taxon>
        <taxon>Anguilla</taxon>
    </lineage>
</organism>
<evidence type="ECO:0000256" key="1">
    <source>
        <dbReference type="SAM" id="Phobius"/>
    </source>
</evidence>
<feature type="transmembrane region" description="Helical" evidence="1">
    <location>
        <begin position="90"/>
        <end position="110"/>
    </location>
</feature>
<keyword evidence="1" id="KW-0472">Membrane</keyword>
<protein>
    <submittedName>
        <fullName evidence="2">Uncharacterized protein</fullName>
    </submittedName>
</protein>
<keyword evidence="1" id="KW-1133">Transmembrane helix</keyword>
<name>A0A0E9QRP9_ANGAN</name>